<keyword evidence="2" id="KW-1185">Reference proteome</keyword>
<dbReference type="EMBL" id="CAICTM010000114">
    <property type="protein sequence ID" value="CAB9501676.1"/>
    <property type="molecule type" value="Genomic_DNA"/>
</dbReference>
<organism evidence="1 2">
    <name type="scientific">Seminavis robusta</name>
    <dbReference type="NCBI Taxonomy" id="568900"/>
    <lineage>
        <taxon>Eukaryota</taxon>
        <taxon>Sar</taxon>
        <taxon>Stramenopiles</taxon>
        <taxon>Ochrophyta</taxon>
        <taxon>Bacillariophyta</taxon>
        <taxon>Bacillariophyceae</taxon>
        <taxon>Bacillariophycidae</taxon>
        <taxon>Naviculales</taxon>
        <taxon>Naviculaceae</taxon>
        <taxon>Seminavis</taxon>
    </lineage>
</organism>
<dbReference type="AlphaFoldDB" id="A0A9N8DJA6"/>
<sequence length="110" mass="12239">MTLAFQNYPNFPYTWTNTNEETSWKSLVLVNRSSTCNVDMTDFGLTVVSQVTVEQSDGQEVDAYAVENDFDGTDLYSGTSLMVECECVKEVVEEKCISPIDNEESTAVPS</sequence>
<proteinExistence type="predicted"/>
<protein>
    <submittedName>
        <fullName evidence="1">Uncharacterized protein</fullName>
    </submittedName>
</protein>
<accession>A0A9N8DJA6</accession>
<gene>
    <name evidence="1" type="ORF">SEMRO_115_G056690.1</name>
</gene>
<name>A0A9N8DJA6_9STRA</name>
<reference evidence="1" key="1">
    <citation type="submission" date="2020-06" db="EMBL/GenBank/DDBJ databases">
        <authorList>
            <consortium name="Plant Systems Biology data submission"/>
        </authorList>
    </citation>
    <scope>NUCLEOTIDE SEQUENCE</scope>
    <source>
        <strain evidence="1">D6</strain>
    </source>
</reference>
<evidence type="ECO:0000313" key="2">
    <source>
        <dbReference type="Proteomes" id="UP001153069"/>
    </source>
</evidence>
<dbReference type="Proteomes" id="UP001153069">
    <property type="component" value="Unassembled WGS sequence"/>
</dbReference>
<comment type="caution">
    <text evidence="1">The sequence shown here is derived from an EMBL/GenBank/DDBJ whole genome shotgun (WGS) entry which is preliminary data.</text>
</comment>
<evidence type="ECO:0000313" key="1">
    <source>
        <dbReference type="EMBL" id="CAB9501676.1"/>
    </source>
</evidence>